<sequence length="41" mass="4962">MEYKEINELPNRLREPLVEYHAKQSFIRNPDTLNHIISQSH</sequence>
<evidence type="ECO:0000313" key="1">
    <source>
        <dbReference type="EMBL" id="EEC97437.1"/>
    </source>
</evidence>
<gene>
    <name evidence="1" type="ORF">PRABACTJOHN_01144</name>
</gene>
<evidence type="ECO:0000313" key="2">
    <source>
        <dbReference type="Proteomes" id="UP000005510"/>
    </source>
</evidence>
<dbReference type="STRING" id="537006.PRABACTJOHN_01144"/>
<proteinExistence type="predicted"/>
<dbReference type="AlphaFoldDB" id="B7B7Z4"/>
<organism evidence="1 2">
    <name type="scientific">Parabacteroides johnsonii DSM 18315</name>
    <dbReference type="NCBI Taxonomy" id="537006"/>
    <lineage>
        <taxon>Bacteria</taxon>
        <taxon>Pseudomonadati</taxon>
        <taxon>Bacteroidota</taxon>
        <taxon>Bacteroidia</taxon>
        <taxon>Bacteroidales</taxon>
        <taxon>Tannerellaceae</taxon>
        <taxon>Parabacteroides</taxon>
    </lineage>
</organism>
<reference evidence="1 2" key="2">
    <citation type="submission" date="2008-10" db="EMBL/GenBank/DDBJ databases">
        <authorList>
            <person name="Fulton L."/>
            <person name="Clifton S."/>
            <person name="Fulton B."/>
            <person name="Xu J."/>
            <person name="Minx P."/>
            <person name="Pepin K.H."/>
            <person name="Johnson M."/>
            <person name="Bhonagiri V."/>
            <person name="Nash W.E."/>
            <person name="Mardis E.R."/>
            <person name="Wilson R.K."/>
        </authorList>
    </citation>
    <scope>NUCLEOTIDE SEQUENCE [LARGE SCALE GENOMIC DNA]</scope>
    <source>
        <strain evidence="1 2">DSM 18315</strain>
    </source>
</reference>
<dbReference type="HOGENOM" id="CLU_3273978_0_0_10"/>
<protein>
    <submittedName>
        <fullName evidence="1">Uncharacterized protein</fullName>
    </submittedName>
</protein>
<dbReference type="Proteomes" id="UP000005510">
    <property type="component" value="Unassembled WGS sequence"/>
</dbReference>
<reference evidence="1 2" key="1">
    <citation type="submission" date="2008-10" db="EMBL/GenBank/DDBJ databases">
        <title>Draft genome sequence of Parabacteroides johnsonii (DSM 18315).</title>
        <authorList>
            <person name="Sudarsanam P."/>
            <person name="Ley R."/>
            <person name="Guruge J."/>
            <person name="Turnbaugh P.J."/>
            <person name="Mahowald M."/>
            <person name="Liep D."/>
            <person name="Gordon J."/>
        </authorList>
    </citation>
    <scope>NUCLEOTIDE SEQUENCE [LARGE SCALE GENOMIC DNA]</scope>
    <source>
        <strain evidence="1 2">DSM 18315</strain>
    </source>
</reference>
<name>B7B7Z4_9BACT</name>
<comment type="caution">
    <text evidence="1">The sequence shown here is derived from an EMBL/GenBank/DDBJ whole genome shotgun (WGS) entry which is preliminary data.</text>
</comment>
<dbReference type="EMBL" id="ABYH01000090">
    <property type="protein sequence ID" value="EEC97437.1"/>
    <property type="molecule type" value="Genomic_DNA"/>
</dbReference>
<accession>B7B7Z4</accession>